<dbReference type="GO" id="GO:0008657">
    <property type="term" value="F:DNA topoisomerase type II (double strand cut, ATP-hydrolyzing) inhibitor activity"/>
    <property type="evidence" value="ECO:0007669"/>
    <property type="project" value="UniProtKB-UniRule"/>
</dbReference>
<dbReference type="Gene3D" id="3.30.50.10">
    <property type="entry name" value="Erythroid Transcription Factor GATA-1, subunit A"/>
    <property type="match status" value="1"/>
</dbReference>
<dbReference type="PANTHER" id="PTHR36150:SF1">
    <property type="entry name" value="DNA GYRASE INHIBITOR YACG"/>
    <property type="match status" value="1"/>
</dbReference>
<dbReference type="GO" id="GO:0008270">
    <property type="term" value="F:zinc ion binding"/>
    <property type="evidence" value="ECO:0007669"/>
    <property type="project" value="UniProtKB-UniRule"/>
</dbReference>
<reference evidence="4 6" key="1">
    <citation type="journal article" date="2014" name="Genome Biol. Evol.">
        <title>Acetic acid bacteria genomes reveal functional traits for adaptation to life in insect guts.</title>
        <authorList>
            <person name="Chouaia B."/>
            <person name="Gaiarsa S."/>
            <person name="Crotti E."/>
            <person name="Comandatore F."/>
            <person name="Degli Esposti M."/>
            <person name="Ricci I."/>
            <person name="Alma A."/>
            <person name="Favia G."/>
            <person name="Bandi C."/>
            <person name="Daffonchio D."/>
        </authorList>
    </citation>
    <scope>NUCLEOTIDE SEQUENCE [LARGE SCALE GENOMIC DNA]</scope>
    <source>
        <strain evidence="4">AM168</strain>
        <strain evidence="6">AM169</strain>
    </source>
</reference>
<keyword evidence="7" id="KW-1185">Reference proteome</keyword>
<comment type="similarity">
    <text evidence="3">Belongs to the DNA gyrase inhibitor YacG family.</text>
</comment>
<dbReference type="PANTHER" id="PTHR36150">
    <property type="entry name" value="DNA GYRASE INHIBITOR YACG"/>
    <property type="match status" value="1"/>
</dbReference>
<gene>
    <name evidence="3" type="primary">yacG</name>
    <name evidence="5" type="ORF">ASQ42_00375</name>
    <name evidence="4" type="ORF">SACS_0652</name>
</gene>
<evidence type="ECO:0000313" key="5">
    <source>
        <dbReference type="EMBL" id="POS65105.1"/>
    </source>
</evidence>
<reference evidence="4 6" key="2">
    <citation type="journal article" date="2014" name="PLoS ONE">
        <title>Evolution of mitochondria reconstructed from the energy metabolism of living bacteria.</title>
        <authorList>
            <person name="Degli Esposti M."/>
            <person name="Chouaia B."/>
            <person name="Comandatore F."/>
            <person name="Crotti E."/>
            <person name="Sassera D."/>
            <person name="Lievens P.M."/>
            <person name="Daffonchio D."/>
            <person name="Bandi C."/>
        </authorList>
    </citation>
    <scope>NUCLEOTIDE SEQUENCE [LARGE SCALE GENOMIC DNA]</scope>
    <source>
        <strain evidence="4">AM168</strain>
        <strain evidence="6">AM169</strain>
    </source>
</reference>
<evidence type="ECO:0000256" key="3">
    <source>
        <dbReference type="HAMAP-Rule" id="MF_00649"/>
    </source>
</evidence>
<protein>
    <recommendedName>
        <fullName evidence="3">DNA gyrase inhibitor YacG</fullName>
    </recommendedName>
</protein>
<feature type="binding site" evidence="3">
    <location>
        <position position="3"/>
    </location>
    <ligand>
        <name>Zn(2+)</name>
        <dbReference type="ChEBI" id="CHEBI:29105"/>
    </ligand>
</feature>
<dbReference type="GO" id="GO:0006355">
    <property type="term" value="P:regulation of DNA-templated transcription"/>
    <property type="evidence" value="ECO:0007669"/>
    <property type="project" value="InterPro"/>
</dbReference>
<accession>A0A7U7G5F9</accession>
<evidence type="ECO:0000256" key="1">
    <source>
        <dbReference type="ARBA" id="ARBA00022723"/>
    </source>
</evidence>
<evidence type="ECO:0000313" key="4">
    <source>
        <dbReference type="EMBL" id="CDG33390.1"/>
    </source>
</evidence>
<evidence type="ECO:0000313" key="6">
    <source>
        <dbReference type="Proteomes" id="UP000027590"/>
    </source>
</evidence>
<feature type="binding site" evidence="3">
    <location>
        <position position="22"/>
    </location>
    <ligand>
        <name>Zn(2+)</name>
        <dbReference type="ChEBI" id="CHEBI:29105"/>
    </ligand>
</feature>
<feature type="binding site" evidence="3">
    <location>
        <position position="6"/>
    </location>
    <ligand>
        <name>Zn(2+)</name>
        <dbReference type="ChEBI" id="CHEBI:29105"/>
    </ligand>
</feature>
<reference evidence="5 7" key="3">
    <citation type="submission" date="2018-02" db="EMBL/GenBank/DDBJ databases">
        <title>Draft genome sequences of four Parasaccharibacter apium strains isolated from honey bees.</title>
        <authorList>
            <person name="Corby-Harris V.L."/>
            <person name="Anderson K.E."/>
        </authorList>
    </citation>
    <scope>NUCLEOTIDE SEQUENCE [LARGE SCALE GENOMIC DNA]</scope>
    <source>
        <strain evidence="5 7">B8</strain>
    </source>
</reference>
<comment type="function">
    <text evidence="3">Inhibits all the catalytic activities of DNA gyrase by preventing its interaction with DNA. Acts by binding directly to the C-terminal domain of GyrB, which probably disrupts DNA binding by the gyrase.</text>
</comment>
<dbReference type="Proteomes" id="UP000027590">
    <property type="component" value="Unassembled WGS sequence"/>
</dbReference>
<dbReference type="SUPFAM" id="SSF57716">
    <property type="entry name" value="Glucocorticoid receptor-like (DNA-binding domain)"/>
    <property type="match status" value="1"/>
</dbReference>
<dbReference type="InterPro" id="IPR013088">
    <property type="entry name" value="Znf_NHR/GATA"/>
</dbReference>
<keyword evidence="2 3" id="KW-0862">Zinc</keyword>
<keyword evidence="1 3" id="KW-0479">Metal-binding</keyword>
<comment type="subunit">
    <text evidence="3">Interacts with GyrB.</text>
</comment>
<dbReference type="HAMAP" id="MF_00649">
    <property type="entry name" value="DNA_gyrase_inhibitor_YacG"/>
    <property type="match status" value="1"/>
</dbReference>
<comment type="caution">
    <text evidence="4">The sequence shown here is derived from an EMBL/GenBank/DDBJ whole genome shotgun (WGS) entry which is preliminary data.</text>
</comment>
<sequence>MSCPICQKPTMPAFRPFCSQHCADVDLGRWFKGDYRVPSLRQDNDPEELEAEAARLAEETSRHRP</sequence>
<proteinExistence type="inferred from homology"/>
<dbReference type="Pfam" id="PF03884">
    <property type="entry name" value="YacG"/>
    <property type="match status" value="1"/>
</dbReference>
<evidence type="ECO:0000313" key="7">
    <source>
        <dbReference type="Proteomes" id="UP000237218"/>
    </source>
</evidence>
<dbReference type="Proteomes" id="UP000237218">
    <property type="component" value="Unassembled WGS sequence"/>
</dbReference>
<dbReference type="OrthoDB" id="9809663at2"/>
<dbReference type="InterPro" id="IPR005584">
    <property type="entry name" value="DNA_gyrase_inhibitor_YacG"/>
</dbReference>
<dbReference type="EMBL" id="LMYI01000001">
    <property type="protein sequence ID" value="POS65105.1"/>
    <property type="molecule type" value="Genomic_DNA"/>
</dbReference>
<dbReference type="EMBL" id="CBLY010000004">
    <property type="protein sequence ID" value="CDG33390.1"/>
    <property type="molecule type" value="Genomic_DNA"/>
</dbReference>
<organism evidence="4 6">
    <name type="scientific">Parasaccharibacter apium</name>
    <dbReference type="NCBI Taxonomy" id="1510841"/>
    <lineage>
        <taxon>Bacteria</taxon>
        <taxon>Pseudomonadati</taxon>
        <taxon>Pseudomonadota</taxon>
        <taxon>Alphaproteobacteria</taxon>
        <taxon>Acetobacterales</taxon>
        <taxon>Acetobacteraceae</taxon>
        <taxon>Parasaccharibacter</taxon>
    </lineage>
</organism>
<evidence type="ECO:0000256" key="2">
    <source>
        <dbReference type="ARBA" id="ARBA00022833"/>
    </source>
</evidence>
<comment type="cofactor">
    <cofactor evidence="3">
        <name>Zn(2+)</name>
        <dbReference type="ChEBI" id="CHEBI:29105"/>
    </cofactor>
    <text evidence="3">Binds 1 zinc ion.</text>
</comment>
<name>A0A7U7G5F9_9PROT</name>
<feature type="binding site" evidence="3">
    <location>
        <position position="18"/>
    </location>
    <ligand>
        <name>Zn(2+)</name>
        <dbReference type="ChEBI" id="CHEBI:29105"/>
    </ligand>
</feature>
<dbReference type="RefSeq" id="WP_043559082.1">
    <property type="nucleotide sequence ID" value="NZ_CBLY010000004.1"/>
</dbReference>
<dbReference type="AlphaFoldDB" id="A0A7U7G5F9"/>